<dbReference type="SUPFAM" id="SSF103473">
    <property type="entry name" value="MFS general substrate transporter"/>
    <property type="match status" value="1"/>
</dbReference>
<keyword evidence="1" id="KW-1133">Transmembrane helix</keyword>
<organism evidence="2 3">
    <name type="scientific">Gynuella sunshinyii YC6258</name>
    <dbReference type="NCBI Taxonomy" id="1445510"/>
    <lineage>
        <taxon>Bacteria</taxon>
        <taxon>Pseudomonadati</taxon>
        <taxon>Pseudomonadota</taxon>
        <taxon>Gammaproteobacteria</taxon>
        <taxon>Oceanospirillales</taxon>
        <taxon>Saccharospirillaceae</taxon>
        <taxon>Gynuella</taxon>
    </lineage>
</organism>
<protein>
    <recommendedName>
        <fullName evidence="4">Arabinose efflux permease</fullName>
    </recommendedName>
</protein>
<evidence type="ECO:0000313" key="3">
    <source>
        <dbReference type="Proteomes" id="UP000032266"/>
    </source>
</evidence>
<dbReference type="EMBL" id="CP007142">
    <property type="protein sequence ID" value="AJQ97672.1"/>
    <property type="molecule type" value="Genomic_DNA"/>
</dbReference>
<dbReference type="RefSeq" id="WP_144407746.1">
    <property type="nucleotide sequence ID" value="NZ_CP007142.1"/>
</dbReference>
<feature type="transmembrane region" description="Helical" evidence="1">
    <location>
        <begin position="28"/>
        <end position="50"/>
    </location>
</feature>
<keyword evidence="1" id="KW-0472">Membrane</keyword>
<dbReference type="AlphaFoldDB" id="A0A0C5VSK7"/>
<dbReference type="HOGENOM" id="CLU_2012025_0_0_6"/>
<dbReference type="InterPro" id="IPR036259">
    <property type="entry name" value="MFS_trans_sf"/>
</dbReference>
<sequence>MLWFAATFCAVSSVVLIGAVLWPENSLPLLIVGLLGYISCTGIIGSNCIARLMAIYPSNAGAAAGLAVALQFGLGAMVSVLTGVLYDGTPHYLAWGVGSCGLAGFAALWLTRLSGSSCGADKC</sequence>
<dbReference type="Gene3D" id="1.20.1720.10">
    <property type="entry name" value="Multidrug resistance protein D"/>
    <property type="match status" value="1"/>
</dbReference>
<dbReference type="STRING" id="1445510.YC6258_05644"/>
<evidence type="ECO:0008006" key="4">
    <source>
        <dbReference type="Google" id="ProtNLM"/>
    </source>
</evidence>
<feature type="transmembrane region" description="Helical" evidence="1">
    <location>
        <begin position="62"/>
        <end position="86"/>
    </location>
</feature>
<evidence type="ECO:0000313" key="2">
    <source>
        <dbReference type="EMBL" id="AJQ97672.1"/>
    </source>
</evidence>
<name>A0A0C5VSK7_9GAMM</name>
<gene>
    <name evidence="2" type="ORF">YC6258_05644</name>
</gene>
<evidence type="ECO:0000256" key="1">
    <source>
        <dbReference type="SAM" id="Phobius"/>
    </source>
</evidence>
<keyword evidence="3" id="KW-1185">Reference proteome</keyword>
<feature type="transmembrane region" description="Helical" evidence="1">
    <location>
        <begin position="92"/>
        <end position="110"/>
    </location>
</feature>
<proteinExistence type="predicted"/>
<accession>A0A0C5VSK7</accession>
<reference evidence="2 3" key="1">
    <citation type="submission" date="2014-01" db="EMBL/GenBank/DDBJ databases">
        <title>Full genme sequencing of cellulolytic bacterium Gynuella sunshinyii YC6258T gen. nov., sp. nov.</title>
        <authorList>
            <person name="Khan H."/>
            <person name="Chung E.J."/>
            <person name="Chung Y.R."/>
        </authorList>
    </citation>
    <scope>NUCLEOTIDE SEQUENCE [LARGE SCALE GENOMIC DNA]</scope>
    <source>
        <strain evidence="2 3">YC6258</strain>
    </source>
</reference>
<dbReference type="Proteomes" id="UP000032266">
    <property type="component" value="Chromosome"/>
</dbReference>
<dbReference type="KEGG" id="gsn:YC6258_05644"/>
<keyword evidence="1" id="KW-0812">Transmembrane</keyword>